<dbReference type="OrthoDB" id="8536760at2"/>
<dbReference type="KEGG" id="dej:AWY79_02545"/>
<organism evidence="3 5">
    <name type="scientific">Pseudodesulfovibrio indicus</name>
    <dbReference type="NCBI Taxonomy" id="1716143"/>
    <lineage>
        <taxon>Bacteria</taxon>
        <taxon>Pseudomonadati</taxon>
        <taxon>Thermodesulfobacteriota</taxon>
        <taxon>Desulfovibrionia</taxon>
        <taxon>Desulfovibrionales</taxon>
        <taxon>Desulfovibrionaceae</taxon>
    </lineage>
</organism>
<evidence type="ECO:0000256" key="1">
    <source>
        <dbReference type="SAM" id="MobiDB-lite"/>
    </source>
</evidence>
<evidence type="ECO:0000313" key="2">
    <source>
        <dbReference type="EMBL" id="AMK10072.1"/>
    </source>
</evidence>
<dbReference type="Proteomes" id="UP000295506">
    <property type="component" value="Unassembled WGS sequence"/>
</dbReference>
<proteinExistence type="predicted"/>
<reference evidence="2 4" key="1">
    <citation type="journal article" date="2016" name="Front. Microbiol.">
        <title>Genome Sequence of the Piezophilic, Mesophilic Sulfate-Reducing Bacterium Desulfovibrio indicus J2T.</title>
        <authorList>
            <person name="Cao J."/>
            <person name="Maignien L."/>
            <person name="Shao Z."/>
            <person name="Alain K."/>
            <person name="Jebbar M."/>
        </authorList>
    </citation>
    <scope>NUCLEOTIDE SEQUENCE [LARGE SCALE GENOMIC DNA]</scope>
    <source>
        <strain evidence="2 4">J2</strain>
    </source>
</reference>
<evidence type="ECO:0000313" key="3">
    <source>
        <dbReference type="EMBL" id="TDT86959.1"/>
    </source>
</evidence>
<reference evidence="3 5" key="2">
    <citation type="submission" date="2019-03" db="EMBL/GenBank/DDBJ databases">
        <title>Genomic Encyclopedia of Type Strains, Phase IV (KMG-IV): sequencing the most valuable type-strain genomes for metagenomic binning, comparative biology and taxonomic classification.</title>
        <authorList>
            <person name="Goeker M."/>
        </authorList>
    </citation>
    <scope>NUCLEOTIDE SEQUENCE [LARGE SCALE GENOMIC DNA]</scope>
    <source>
        <strain evidence="3 5">DSM 101483</strain>
    </source>
</reference>
<gene>
    <name evidence="2" type="ORF">AWY79_02545</name>
    <name evidence="3" type="ORF">EDC59_11040</name>
</gene>
<feature type="compositionally biased region" description="Basic and acidic residues" evidence="1">
    <location>
        <begin position="1"/>
        <end position="26"/>
    </location>
</feature>
<accession>A0A126QJA5</accession>
<keyword evidence="4" id="KW-1185">Reference proteome</keyword>
<feature type="region of interest" description="Disordered" evidence="1">
    <location>
        <begin position="1"/>
        <end position="47"/>
    </location>
</feature>
<protein>
    <submittedName>
        <fullName evidence="3">Uncharacterized protein</fullName>
    </submittedName>
</protein>
<dbReference type="EMBL" id="SOBK01000010">
    <property type="protein sequence ID" value="TDT86959.1"/>
    <property type="molecule type" value="Genomic_DNA"/>
</dbReference>
<dbReference type="EMBL" id="CP014206">
    <property type="protein sequence ID" value="AMK10072.1"/>
    <property type="molecule type" value="Genomic_DNA"/>
</dbReference>
<evidence type="ECO:0000313" key="5">
    <source>
        <dbReference type="Proteomes" id="UP000295506"/>
    </source>
</evidence>
<name>A0A126QJA5_9BACT</name>
<dbReference type="RefSeq" id="WP_066799827.1">
    <property type="nucleotide sequence ID" value="NZ_CP014206.1"/>
</dbReference>
<dbReference type="Proteomes" id="UP000055611">
    <property type="component" value="Chromosome"/>
</dbReference>
<sequence length="443" mass="50460">MQKNKPFDGDIHRPRSGDDLGRELRGRGSSQGEVRSMGPMPHPDFDPLSYILAHPETDFSDLDPVRHFAARPGTTLPPPLSSLFPGLDLHPYHASKSDSNLSEHDACTTKQSRRFALAETVSFAHNGNRYELKAPPAEAFRDRILSGEGFVFYKHPHGFWTCMRILNKAMHELRERLGTNTVSERELCNGAARLAWQLLENTPFRNLFIHNFMHDLAGYVRSPLRGNVWRGVAFKGYPTLDGRLFVFPDQDAENNDICRQQLDAFAECIAPSEELIDGTVMKRWVVSGGIKEFPTWIRDNPVAVVGPVWFSSLGSRMRLADFTLIRIAHTDSFAARFDILRRIRAFLDEKSGRKHPPVVLFHCGGSLACWLIFRLFPKYPRSLLLDFGQALLAWLLDEPWYGLTWKEIYLKAMIENMGLENLYRELAGPHYEPWLESAAEAIP</sequence>
<dbReference type="AlphaFoldDB" id="A0A126QJA5"/>
<evidence type="ECO:0000313" key="4">
    <source>
        <dbReference type="Proteomes" id="UP000055611"/>
    </source>
</evidence>